<dbReference type="RefSeq" id="WP_257858175.1">
    <property type="nucleotide sequence ID" value="NZ_CP102515.1"/>
</dbReference>
<geneLocation type="plasmid" evidence="2 3">
    <name>unnamed1</name>
</geneLocation>
<evidence type="ECO:0000313" key="2">
    <source>
        <dbReference type="EMBL" id="UUY52430.1"/>
    </source>
</evidence>
<proteinExistence type="predicted"/>
<accession>A0ABY5Q9U7</accession>
<dbReference type="GeneID" id="95578707"/>
<dbReference type="EMBL" id="CP102515">
    <property type="protein sequence ID" value="UUY52430.1"/>
    <property type="molecule type" value="Genomic_DNA"/>
</dbReference>
<evidence type="ECO:0000313" key="3">
    <source>
        <dbReference type="Proteomes" id="UP001057738"/>
    </source>
</evidence>
<feature type="region of interest" description="Disordered" evidence="1">
    <location>
        <begin position="1"/>
        <end position="22"/>
    </location>
</feature>
<gene>
    <name evidence="2" type="ORF">NRK68_34790</name>
</gene>
<keyword evidence="2" id="KW-0614">Plasmid</keyword>
<dbReference type="Proteomes" id="UP001057738">
    <property type="component" value="Plasmid unnamed1"/>
</dbReference>
<organism evidence="2 3">
    <name type="scientific">Streptomyces yangpuensis</name>
    <dbReference type="NCBI Taxonomy" id="1648182"/>
    <lineage>
        <taxon>Bacteria</taxon>
        <taxon>Bacillati</taxon>
        <taxon>Actinomycetota</taxon>
        <taxon>Actinomycetes</taxon>
        <taxon>Kitasatosporales</taxon>
        <taxon>Streptomycetaceae</taxon>
        <taxon>Streptomyces</taxon>
    </lineage>
</organism>
<reference evidence="2" key="1">
    <citation type="submission" date="2022-08" db="EMBL/GenBank/DDBJ databases">
        <authorList>
            <person name="Tian L."/>
        </authorList>
    </citation>
    <scope>NUCLEOTIDE SEQUENCE</scope>
    <source>
        <strain evidence="2">CM253</strain>
        <plasmid evidence="2">unnamed1</plasmid>
    </source>
</reference>
<sequence>MQHPDRLRQALPRAVGGERDNDGALVAAQPRNDAAGPVQAVSRAATAARTASPAAWQRVVDGLEAVLDFDDGDELTRRPP</sequence>
<evidence type="ECO:0000256" key="1">
    <source>
        <dbReference type="SAM" id="MobiDB-lite"/>
    </source>
</evidence>
<keyword evidence="3" id="KW-1185">Reference proteome</keyword>
<name>A0ABY5Q9U7_9ACTN</name>
<protein>
    <submittedName>
        <fullName evidence="2">Uncharacterized protein</fullName>
    </submittedName>
</protein>